<dbReference type="PIRSF" id="PIRSF003135">
    <property type="entry name" value="Primosomal_n"/>
    <property type="match status" value="1"/>
</dbReference>
<organism evidence="5 6">
    <name type="scientific">Tepidimonas aquatica</name>
    <dbReference type="NCBI Taxonomy" id="247482"/>
    <lineage>
        <taxon>Bacteria</taxon>
        <taxon>Pseudomonadati</taxon>
        <taxon>Pseudomonadota</taxon>
        <taxon>Betaproteobacteria</taxon>
        <taxon>Burkholderiales</taxon>
        <taxon>Tepidimonas</taxon>
    </lineage>
</organism>
<dbReference type="InterPro" id="IPR023646">
    <property type="entry name" value="Prisomal_replication_PriB"/>
</dbReference>
<dbReference type="HAMAP" id="MF_00720">
    <property type="entry name" value="PriB"/>
    <property type="match status" value="1"/>
</dbReference>
<dbReference type="NCBIfam" id="TIGR04418">
    <property type="entry name" value="PriB_gamma"/>
    <property type="match status" value="1"/>
</dbReference>
<name>A0A554WMZ9_9BURK</name>
<dbReference type="GO" id="GO:0003697">
    <property type="term" value="F:single-stranded DNA binding"/>
    <property type="evidence" value="ECO:0007669"/>
    <property type="project" value="UniProtKB-UniRule"/>
</dbReference>
<keyword evidence="2 4" id="KW-0235">DNA replication</keyword>
<dbReference type="Proteomes" id="UP000318554">
    <property type="component" value="Unassembled WGS sequence"/>
</dbReference>
<evidence type="ECO:0000256" key="3">
    <source>
        <dbReference type="ARBA" id="ARBA00023125"/>
    </source>
</evidence>
<evidence type="ECO:0000256" key="2">
    <source>
        <dbReference type="ARBA" id="ARBA00022705"/>
    </source>
</evidence>
<accession>A0A554WMZ9</accession>
<dbReference type="GO" id="GO:0006269">
    <property type="term" value="P:DNA replication, synthesis of primer"/>
    <property type="evidence" value="ECO:0007669"/>
    <property type="project" value="UniProtKB-KW"/>
</dbReference>
<keyword evidence="6" id="KW-1185">Reference proteome</keyword>
<comment type="function">
    <text evidence="4">Involved in the restart of stalled replication forks, which reloads the replicative helicase on sites other than the origin of replication; the PriA-PriB pathway is the major replication restart pathway. During primosome assembly it facilitates complex formation between PriA and DnaT on DNA; stabilizes PriA on DNA. Stimulates the DNA unwinding activity of PriA helicase.</text>
</comment>
<dbReference type="EMBL" id="VJNA01000013">
    <property type="protein sequence ID" value="TSE24949.1"/>
    <property type="molecule type" value="Genomic_DNA"/>
</dbReference>
<dbReference type="PROSITE" id="PS50935">
    <property type="entry name" value="SSB"/>
    <property type="match status" value="1"/>
</dbReference>
<dbReference type="AlphaFoldDB" id="A0A554WMZ9"/>
<dbReference type="GO" id="GO:1990077">
    <property type="term" value="C:primosome complex"/>
    <property type="evidence" value="ECO:0007669"/>
    <property type="project" value="UniProtKB-UniRule"/>
</dbReference>
<sequence>MRALGAVDPLTNRLQLQARLAEKAALRYTPAGLAAQDVVLEHQSLQSEAGGEHLVALRLKAVAFGPLAERLARTDLGSGLRCEGFLASPRRGHGVVLHIQTFEPQ</sequence>
<evidence type="ECO:0000313" key="6">
    <source>
        <dbReference type="Proteomes" id="UP000318554"/>
    </source>
</evidence>
<gene>
    <name evidence="4 5" type="primary">priB</name>
    <name evidence="5" type="ORF">Taqua_01257</name>
</gene>
<comment type="subunit">
    <text evidence="4">Homodimer. Interacts with PriA and DnaT. Component of the replication restart primosome. Primosome assembly occurs via a 'hand-off' mechanism. PriA binds to replication forks, subsequently PriB then DnaT bind; DnaT then displaces ssDNA to generate the helicase loading substrate.</text>
</comment>
<comment type="similarity">
    <text evidence="4">Belongs to the PriB family.</text>
</comment>
<keyword evidence="1 4" id="KW-0639">Primosome</keyword>
<reference evidence="5 6" key="1">
    <citation type="submission" date="2019-07" db="EMBL/GenBank/DDBJ databases">
        <title>Tepidimonas aquatica CLN-1 draft genome.</title>
        <authorList>
            <person name="Da Costa M.S."/>
            <person name="Froufe H.J.C."/>
            <person name="Egas C."/>
            <person name="Albuquerque L."/>
        </authorList>
    </citation>
    <scope>NUCLEOTIDE SEQUENCE [LARGE SCALE GENOMIC DNA]</scope>
    <source>
        <strain evidence="5 6">CLN-1</strain>
    </source>
</reference>
<dbReference type="InterPro" id="IPR012340">
    <property type="entry name" value="NA-bd_OB-fold"/>
</dbReference>
<dbReference type="InterPro" id="IPR000424">
    <property type="entry name" value="Primosome_PriB/ssb"/>
</dbReference>
<proteinExistence type="inferred from homology"/>
<dbReference type="Gene3D" id="2.40.50.140">
    <property type="entry name" value="Nucleic acid-binding proteins"/>
    <property type="match status" value="1"/>
</dbReference>
<protein>
    <recommendedName>
        <fullName evidence="4">Replication restart protein PriB</fullName>
    </recommendedName>
</protein>
<evidence type="ECO:0000256" key="4">
    <source>
        <dbReference type="HAMAP-Rule" id="MF_00720"/>
    </source>
</evidence>
<dbReference type="SUPFAM" id="SSF50249">
    <property type="entry name" value="Nucleic acid-binding proteins"/>
    <property type="match status" value="1"/>
</dbReference>
<dbReference type="Pfam" id="PF22657">
    <property type="entry name" value="SSB_1"/>
    <property type="match status" value="1"/>
</dbReference>
<comment type="caution">
    <text evidence="5">The sequence shown here is derived from an EMBL/GenBank/DDBJ whole genome shotgun (WGS) entry which is preliminary data.</text>
</comment>
<evidence type="ECO:0000313" key="5">
    <source>
        <dbReference type="EMBL" id="TSE24949.1"/>
    </source>
</evidence>
<evidence type="ECO:0000256" key="1">
    <source>
        <dbReference type="ARBA" id="ARBA00022515"/>
    </source>
</evidence>
<keyword evidence="3 4" id="KW-0238">DNA-binding</keyword>